<organism evidence="1 2">
    <name type="scientific">Actinomadura gamaensis</name>
    <dbReference type="NCBI Taxonomy" id="1763541"/>
    <lineage>
        <taxon>Bacteria</taxon>
        <taxon>Bacillati</taxon>
        <taxon>Actinomycetota</taxon>
        <taxon>Actinomycetes</taxon>
        <taxon>Streptosporangiales</taxon>
        <taxon>Thermomonosporaceae</taxon>
        <taxon>Actinomadura</taxon>
    </lineage>
</organism>
<reference evidence="2" key="1">
    <citation type="journal article" date="2019" name="Int. J. Syst. Evol. Microbiol.">
        <title>The Global Catalogue of Microorganisms (GCM) 10K type strain sequencing project: providing services to taxonomists for standard genome sequencing and annotation.</title>
        <authorList>
            <consortium name="The Broad Institute Genomics Platform"/>
            <consortium name="The Broad Institute Genome Sequencing Center for Infectious Disease"/>
            <person name="Wu L."/>
            <person name="Ma J."/>
        </authorList>
    </citation>
    <scope>NUCLEOTIDE SEQUENCE [LARGE SCALE GENOMIC DNA]</scope>
    <source>
        <strain evidence="2">KLKA75</strain>
    </source>
</reference>
<protein>
    <submittedName>
        <fullName evidence="1">Uncharacterized protein</fullName>
    </submittedName>
</protein>
<keyword evidence="2" id="KW-1185">Reference proteome</keyword>
<gene>
    <name evidence="1" type="ORF">ACFPCY_00470</name>
</gene>
<evidence type="ECO:0000313" key="2">
    <source>
        <dbReference type="Proteomes" id="UP001595872"/>
    </source>
</evidence>
<name>A0ABV9TQ92_9ACTN</name>
<dbReference type="EMBL" id="JBHSIT010000001">
    <property type="protein sequence ID" value="MFC4905779.1"/>
    <property type="molecule type" value="Genomic_DNA"/>
</dbReference>
<evidence type="ECO:0000313" key="1">
    <source>
        <dbReference type="EMBL" id="MFC4905779.1"/>
    </source>
</evidence>
<proteinExistence type="predicted"/>
<accession>A0ABV9TQ92</accession>
<sequence length="85" mass="9224">MALEFYGKDDTSKNQGSPAVFVDRATNELIFQGWSETDAAVLAEISSHSRTASDESSVRLPARMKPAILKALEALDGDAPDQREV</sequence>
<dbReference type="RefSeq" id="WP_378251521.1">
    <property type="nucleotide sequence ID" value="NZ_JBHSIT010000001.1"/>
</dbReference>
<comment type="caution">
    <text evidence="1">The sequence shown here is derived from an EMBL/GenBank/DDBJ whole genome shotgun (WGS) entry which is preliminary data.</text>
</comment>
<dbReference type="Proteomes" id="UP001595872">
    <property type="component" value="Unassembled WGS sequence"/>
</dbReference>